<dbReference type="PRINTS" id="PR00080">
    <property type="entry name" value="SDRFAMILY"/>
</dbReference>
<accession>A0A7I7RQ48</accession>
<protein>
    <submittedName>
        <fullName evidence="4">Short-chain dehydrogenase/reductase</fullName>
    </submittedName>
</protein>
<evidence type="ECO:0000313" key="5">
    <source>
        <dbReference type="Proteomes" id="UP000467428"/>
    </source>
</evidence>
<keyword evidence="5" id="KW-1185">Reference proteome</keyword>
<gene>
    <name evidence="4" type="ORF">MARA_01320</name>
</gene>
<dbReference type="SUPFAM" id="SSF51735">
    <property type="entry name" value="NAD(P)-binding Rossmann-fold domains"/>
    <property type="match status" value="1"/>
</dbReference>
<geneLocation type="plasmid" evidence="4">
    <name>pJCM18538</name>
</geneLocation>
<dbReference type="InterPro" id="IPR051911">
    <property type="entry name" value="SDR_oxidoreductase"/>
</dbReference>
<evidence type="ECO:0000256" key="2">
    <source>
        <dbReference type="ARBA" id="ARBA00023002"/>
    </source>
</evidence>
<dbReference type="InterPro" id="IPR036291">
    <property type="entry name" value="NAD(P)-bd_dom_sf"/>
</dbReference>
<dbReference type="Pfam" id="PF00106">
    <property type="entry name" value="adh_short"/>
    <property type="match status" value="1"/>
</dbReference>
<dbReference type="Gene3D" id="3.40.50.720">
    <property type="entry name" value="NAD(P)-binding Rossmann-like Domain"/>
    <property type="match status" value="1"/>
</dbReference>
<evidence type="ECO:0000256" key="1">
    <source>
        <dbReference type="ARBA" id="ARBA00006484"/>
    </source>
</evidence>
<dbReference type="Proteomes" id="UP000467428">
    <property type="component" value="Plasmid pJCM18538"/>
</dbReference>
<dbReference type="NCBIfam" id="NF005065">
    <property type="entry name" value="PRK06482.1"/>
    <property type="match status" value="1"/>
</dbReference>
<sequence>MMSTASESSRRWFVTGATSGIGRAIAEHALREGDRVVAAVRRPDALAGLVARFGAAVELEKLDVGDTVAASAVVDRVVGRGGVDVVVNCAGFSIVGAAEELSEHHVRAQLDAMLYGPIAITRAFLESLRTRRGGHVIQMSSMGGQVTYPANSIYHAAKWGLEGFTESVAQETREFGVRFTIVEPGGVRTGFAAATKYAAEMPAYQDGAVGRFRDFIRTAGDDVFSGDPAKLAAVVAEVVAMDDPPLRLVVGSDAYRAVDAVLRDRLDRLREQERISHPI</sequence>
<dbReference type="KEGG" id="marz:MARA_01320"/>
<keyword evidence="4" id="KW-0614">Plasmid</keyword>
<comment type="similarity">
    <text evidence="1 3">Belongs to the short-chain dehydrogenases/reductases (SDR) family.</text>
</comment>
<dbReference type="PANTHER" id="PTHR43976">
    <property type="entry name" value="SHORT CHAIN DEHYDROGENASE"/>
    <property type="match status" value="1"/>
</dbReference>
<organism evidence="4 5">
    <name type="scientific">Mycolicibacterium arabiense</name>
    <dbReference type="NCBI Taxonomy" id="1286181"/>
    <lineage>
        <taxon>Bacteria</taxon>
        <taxon>Bacillati</taxon>
        <taxon>Actinomycetota</taxon>
        <taxon>Actinomycetes</taxon>
        <taxon>Mycobacteriales</taxon>
        <taxon>Mycobacteriaceae</taxon>
        <taxon>Mycolicibacterium</taxon>
    </lineage>
</organism>
<proteinExistence type="inferred from homology"/>
<evidence type="ECO:0000313" key="4">
    <source>
        <dbReference type="EMBL" id="BBY46702.1"/>
    </source>
</evidence>
<reference evidence="4 5" key="1">
    <citation type="journal article" date="2019" name="Emerg. Microbes Infect.">
        <title>Comprehensive subspecies identification of 175 nontuberculous mycobacteria species based on 7547 genomic profiles.</title>
        <authorList>
            <person name="Matsumoto Y."/>
            <person name="Kinjo T."/>
            <person name="Motooka D."/>
            <person name="Nabeya D."/>
            <person name="Jung N."/>
            <person name="Uechi K."/>
            <person name="Horii T."/>
            <person name="Iida T."/>
            <person name="Fujita J."/>
            <person name="Nakamura S."/>
        </authorList>
    </citation>
    <scope>NUCLEOTIDE SEQUENCE [LARGE SCALE GENOMIC DNA]</scope>
    <source>
        <strain evidence="4 5">JCM 18538</strain>
        <plasmid evidence="4">pJCM18538</plasmid>
    </source>
</reference>
<dbReference type="AlphaFoldDB" id="A0A7I7RQ48"/>
<dbReference type="GO" id="GO:0016491">
    <property type="term" value="F:oxidoreductase activity"/>
    <property type="evidence" value="ECO:0007669"/>
    <property type="project" value="UniProtKB-KW"/>
</dbReference>
<keyword evidence="2" id="KW-0560">Oxidoreductase</keyword>
<dbReference type="EMBL" id="AP022592">
    <property type="protein sequence ID" value="BBY46702.1"/>
    <property type="molecule type" value="Genomic_DNA"/>
</dbReference>
<dbReference type="PRINTS" id="PR00081">
    <property type="entry name" value="GDHRDH"/>
</dbReference>
<dbReference type="InterPro" id="IPR002347">
    <property type="entry name" value="SDR_fam"/>
</dbReference>
<name>A0A7I7RQ48_9MYCO</name>
<evidence type="ECO:0000256" key="3">
    <source>
        <dbReference type="RuleBase" id="RU000363"/>
    </source>
</evidence>
<dbReference type="PANTHER" id="PTHR43976:SF16">
    <property type="entry name" value="SHORT-CHAIN DEHYDROGENASE_REDUCTASE FAMILY PROTEIN"/>
    <property type="match status" value="1"/>
</dbReference>